<sequence>MSDEEMNELNRQLRALTEQQNNAPKAEFAGLSSEQVFWLNHHPLEEGCVVRWREDISDEVLAQVPLLTFAVDLLSRLREKEVKLTAKGNLPARMVKEWYATGLIAQYDLDKGITKLSSEDDCYFATTLKYVLGGLRWTKKRHGKLSLTARGKKVLAGPRQAMLEQLFLQHFTNFNLGYFDGYDDDGGLQHLFGFFLVLLLKKGKDWQKNTAYVEAMLEAFPMLVDSFPSDRYVTQGKAARNAIEVRFLDRSLSFYGLLRFRGGHRILENNREVMATDLFRSLFRFEPDARRPEREEDVDAQIRSALFDAEMGGVSWSSGDLPAELQKQFHDQIRAFHAGDGAGRVTIGSLLSGLELPAPDSLDSEEAAVGEIEKLLLALQEKHVFFEPPHHLPPSRLYRFLTTDFLAHEIPTPNPMMPAFVPLESIDPELAQPPATVLAAEDFMVMLFTLDEPLPEDRFHHVMRLHGEVAPREAALAHANAWRAQWSAITPLSFAPGPIQEADGFITYPFVQVRFETTDHAGNTQEREWVGVVQLIPVDDDWLVYGGSFQEEGGLGFGF</sequence>
<dbReference type="AlphaFoldDB" id="A0A1H9FVY0"/>
<name>A0A1H9FVY0_9BACT</name>
<accession>A0A1H9FVY0</accession>
<gene>
    <name evidence="1" type="ORF">SAMN05444359_109123</name>
</gene>
<dbReference type="InParanoid" id="A0A1H9FVY0"/>
<dbReference type="OrthoDB" id="9816539at2"/>
<keyword evidence="2" id="KW-1185">Reference proteome</keyword>
<evidence type="ECO:0000313" key="2">
    <source>
        <dbReference type="Proteomes" id="UP000199021"/>
    </source>
</evidence>
<dbReference type="Proteomes" id="UP000199021">
    <property type="component" value="Unassembled WGS sequence"/>
</dbReference>
<evidence type="ECO:0000313" key="1">
    <source>
        <dbReference type="EMBL" id="SEQ42056.1"/>
    </source>
</evidence>
<dbReference type="RefSeq" id="WP_090167921.1">
    <property type="nucleotide sequence ID" value="NZ_FOFB01000009.1"/>
</dbReference>
<proteinExistence type="predicted"/>
<dbReference type="STRING" id="478744.SAMN05444359_109123"/>
<reference evidence="2" key="1">
    <citation type="submission" date="2016-10" db="EMBL/GenBank/DDBJ databases">
        <authorList>
            <person name="Varghese N."/>
            <person name="Submissions S."/>
        </authorList>
    </citation>
    <scope>NUCLEOTIDE SEQUENCE [LARGE SCALE GENOMIC DNA]</scope>
    <source>
        <strain evidence="2">DSM 24740</strain>
    </source>
</reference>
<dbReference type="EMBL" id="FOFB01000009">
    <property type="protein sequence ID" value="SEQ42056.1"/>
    <property type="molecule type" value="Genomic_DNA"/>
</dbReference>
<organism evidence="1 2">
    <name type="scientific">Neolewinella agarilytica</name>
    <dbReference type="NCBI Taxonomy" id="478744"/>
    <lineage>
        <taxon>Bacteria</taxon>
        <taxon>Pseudomonadati</taxon>
        <taxon>Bacteroidota</taxon>
        <taxon>Saprospiria</taxon>
        <taxon>Saprospirales</taxon>
        <taxon>Lewinellaceae</taxon>
        <taxon>Neolewinella</taxon>
    </lineage>
</organism>
<protein>
    <submittedName>
        <fullName evidence="1">Uncharacterized protein</fullName>
    </submittedName>
</protein>